<feature type="domain" description="DUF2249" evidence="2">
    <location>
        <begin position="222"/>
        <end position="291"/>
    </location>
</feature>
<dbReference type="InterPro" id="IPR018720">
    <property type="entry name" value="DUF2249"/>
</dbReference>
<evidence type="ECO:0000313" key="3">
    <source>
        <dbReference type="EMBL" id="MBZ2198327.1"/>
    </source>
</evidence>
<organism evidence="3 4">
    <name type="scientific">Occultella gossypii</name>
    <dbReference type="NCBI Taxonomy" id="2800820"/>
    <lineage>
        <taxon>Bacteria</taxon>
        <taxon>Bacillati</taxon>
        <taxon>Actinomycetota</taxon>
        <taxon>Actinomycetes</taxon>
        <taxon>Micrococcales</taxon>
        <taxon>Ruaniaceae</taxon>
        <taxon>Occultella</taxon>
    </lineage>
</organism>
<reference evidence="3 4" key="1">
    <citation type="submission" date="2021-04" db="EMBL/GenBank/DDBJ databases">
        <title>Ruania sp. nov., isolated from sandy soil of mangrove forest.</title>
        <authorList>
            <person name="Ge X."/>
            <person name="Huang R."/>
            <person name="Liu W."/>
        </authorList>
    </citation>
    <scope>NUCLEOTIDE SEQUENCE [LARGE SCALE GENOMIC DNA]</scope>
    <source>
        <strain evidence="3 4">N2-46</strain>
    </source>
</reference>
<evidence type="ECO:0000256" key="1">
    <source>
        <dbReference type="SAM" id="MobiDB-lite"/>
    </source>
</evidence>
<dbReference type="EMBL" id="JAGSHT010000018">
    <property type="protein sequence ID" value="MBZ2198327.1"/>
    <property type="molecule type" value="Genomic_DNA"/>
</dbReference>
<evidence type="ECO:0000259" key="2">
    <source>
        <dbReference type="Pfam" id="PF10006"/>
    </source>
</evidence>
<accession>A0ABS7SE44</accession>
<proteinExistence type="predicted"/>
<comment type="caution">
    <text evidence="3">The sequence shown here is derived from an EMBL/GenBank/DDBJ whole genome shotgun (WGS) entry which is preliminary data.</text>
</comment>
<protein>
    <submittedName>
        <fullName evidence="3">DUF2249 domain-containing protein</fullName>
    </submittedName>
</protein>
<name>A0ABS7SE44_9MICO</name>
<gene>
    <name evidence="3" type="ORF">KCQ71_19410</name>
</gene>
<feature type="region of interest" description="Disordered" evidence="1">
    <location>
        <begin position="162"/>
        <end position="218"/>
    </location>
</feature>
<evidence type="ECO:0000313" key="4">
    <source>
        <dbReference type="Proteomes" id="UP000826651"/>
    </source>
</evidence>
<dbReference type="Proteomes" id="UP000826651">
    <property type="component" value="Unassembled WGS sequence"/>
</dbReference>
<feature type="compositionally biased region" description="Low complexity" evidence="1">
    <location>
        <begin position="162"/>
        <end position="179"/>
    </location>
</feature>
<dbReference type="RefSeq" id="WP_308116664.1">
    <property type="nucleotide sequence ID" value="NZ_JAGSHT010000018.1"/>
</dbReference>
<dbReference type="Pfam" id="PF10006">
    <property type="entry name" value="DUF2249"/>
    <property type="match status" value="1"/>
</dbReference>
<sequence>MTTLVVASTQADATAVEEIRARHAELGAALRGRTDALFAAAAGGATAGAATDAQAARREVQEFTAATVLPHLTRLAADTLAKAREHDETRLLAQSLAAQQAGIVGAAQSLAHAPDPIAGVAAAGALTALTTAHLADVDDHLLPALAALPGVSLADLAAALPTPTTTTTGTGAPEPATADESAGTDPALAVGPDPAEPTPAVEPATGHGHSCACGGTEAPEPELDARAVPHAIRHATVFGALDAVQPGGSMILVAPHDPLPLLAQLERRRPGAFGVAYIEQGPQDWRLRFTRN</sequence>
<keyword evidence="4" id="KW-1185">Reference proteome</keyword>